<dbReference type="HOGENOM" id="CLU_3360623_0_0_1"/>
<name>K3ZPL0_SETIT</name>
<reference evidence="1" key="2">
    <citation type="submission" date="2018-08" db="UniProtKB">
        <authorList>
            <consortium name="EnsemblPlants"/>
        </authorList>
    </citation>
    <scope>IDENTIFICATION</scope>
    <source>
        <strain evidence="1">Yugu1</strain>
    </source>
</reference>
<proteinExistence type="predicted"/>
<evidence type="ECO:0000313" key="2">
    <source>
        <dbReference type="Proteomes" id="UP000004995"/>
    </source>
</evidence>
<accession>K3ZPL0</accession>
<sequence>MLIMSTGQQTMGFMHFCTRTTKELLYHSMTGIAGTS</sequence>
<reference evidence="2" key="1">
    <citation type="journal article" date="2012" name="Nat. Biotechnol.">
        <title>Reference genome sequence of the model plant Setaria.</title>
        <authorList>
            <person name="Bennetzen J.L."/>
            <person name="Schmutz J."/>
            <person name="Wang H."/>
            <person name="Percifield R."/>
            <person name="Hawkins J."/>
            <person name="Pontaroli A.C."/>
            <person name="Estep M."/>
            <person name="Feng L."/>
            <person name="Vaughn J.N."/>
            <person name="Grimwood J."/>
            <person name="Jenkins J."/>
            <person name="Barry K."/>
            <person name="Lindquist E."/>
            <person name="Hellsten U."/>
            <person name="Deshpande S."/>
            <person name="Wang X."/>
            <person name="Wu X."/>
            <person name="Mitros T."/>
            <person name="Triplett J."/>
            <person name="Yang X."/>
            <person name="Ye C.Y."/>
            <person name="Mauro-Herrera M."/>
            <person name="Wang L."/>
            <person name="Li P."/>
            <person name="Sharma M."/>
            <person name="Sharma R."/>
            <person name="Ronald P.C."/>
            <person name="Panaud O."/>
            <person name="Kellogg E.A."/>
            <person name="Brutnell T.P."/>
            <person name="Doust A.N."/>
            <person name="Tuskan G.A."/>
            <person name="Rokhsar D."/>
            <person name="Devos K.M."/>
        </authorList>
    </citation>
    <scope>NUCLEOTIDE SEQUENCE [LARGE SCALE GENOMIC DNA]</scope>
    <source>
        <strain evidence="2">cv. Yugu1</strain>
    </source>
</reference>
<organism evidence="1 2">
    <name type="scientific">Setaria italica</name>
    <name type="common">Foxtail millet</name>
    <name type="synonym">Panicum italicum</name>
    <dbReference type="NCBI Taxonomy" id="4555"/>
    <lineage>
        <taxon>Eukaryota</taxon>
        <taxon>Viridiplantae</taxon>
        <taxon>Streptophyta</taxon>
        <taxon>Embryophyta</taxon>
        <taxon>Tracheophyta</taxon>
        <taxon>Spermatophyta</taxon>
        <taxon>Magnoliopsida</taxon>
        <taxon>Liliopsida</taxon>
        <taxon>Poales</taxon>
        <taxon>Poaceae</taxon>
        <taxon>PACMAD clade</taxon>
        <taxon>Panicoideae</taxon>
        <taxon>Panicodae</taxon>
        <taxon>Paniceae</taxon>
        <taxon>Cenchrinae</taxon>
        <taxon>Setaria</taxon>
    </lineage>
</organism>
<dbReference type="Gramene" id="KQK95005">
    <property type="protein sequence ID" value="KQK95005"/>
    <property type="gene ID" value="SETIT_028540mg"/>
</dbReference>
<keyword evidence="2" id="KW-1185">Reference proteome</keyword>
<dbReference type="InParanoid" id="K3ZPL0"/>
<dbReference type="AlphaFoldDB" id="K3ZPL0"/>
<dbReference type="EMBL" id="AGNK02005054">
    <property type="status" value="NOT_ANNOTATED_CDS"/>
    <property type="molecule type" value="Genomic_DNA"/>
</dbReference>
<protein>
    <submittedName>
        <fullName evidence="1">Uncharacterized protein</fullName>
    </submittedName>
</protein>
<dbReference type="EnsemblPlants" id="KQK95005">
    <property type="protein sequence ID" value="KQK95005"/>
    <property type="gene ID" value="SETIT_028540mg"/>
</dbReference>
<evidence type="ECO:0000313" key="1">
    <source>
        <dbReference type="EnsemblPlants" id="KQK95005"/>
    </source>
</evidence>
<dbReference type="Proteomes" id="UP000004995">
    <property type="component" value="Unassembled WGS sequence"/>
</dbReference>